<dbReference type="PANTHER" id="PTHR23505">
    <property type="entry name" value="SPINSTER"/>
    <property type="match status" value="1"/>
</dbReference>
<evidence type="ECO:0000256" key="5">
    <source>
        <dbReference type="ARBA" id="ARBA00023136"/>
    </source>
</evidence>
<comment type="similarity">
    <text evidence="6">Belongs to the major facilitator superfamily. Spinster (TC 2.A.1.49) family.</text>
</comment>
<dbReference type="PANTHER" id="PTHR23505:SF79">
    <property type="entry name" value="PROTEIN SPINSTER"/>
    <property type="match status" value="1"/>
</dbReference>
<keyword evidence="5 7" id="KW-0472">Membrane</keyword>
<feature type="transmembrane region" description="Helical" evidence="7">
    <location>
        <begin position="7"/>
        <end position="26"/>
    </location>
</feature>
<dbReference type="GO" id="GO:0022857">
    <property type="term" value="F:transmembrane transporter activity"/>
    <property type="evidence" value="ECO:0007669"/>
    <property type="project" value="InterPro"/>
</dbReference>
<protein>
    <submittedName>
        <fullName evidence="9">Protein spinster 1</fullName>
    </submittedName>
</protein>
<dbReference type="InterPro" id="IPR036259">
    <property type="entry name" value="MFS_trans_sf"/>
</dbReference>
<feature type="transmembrane region" description="Helical" evidence="7">
    <location>
        <begin position="105"/>
        <end position="126"/>
    </location>
</feature>
<feature type="transmembrane region" description="Helical" evidence="7">
    <location>
        <begin position="164"/>
        <end position="183"/>
    </location>
</feature>
<dbReference type="PROSITE" id="PS50850">
    <property type="entry name" value="MFS"/>
    <property type="match status" value="1"/>
</dbReference>
<organism evidence="9">
    <name type="scientific">Aceria tosichella</name>
    <name type="common">wheat curl mite</name>
    <dbReference type="NCBI Taxonomy" id="561515"/>
    <lineage>
        <taxon>Eukaryota</taxon>
        <taxon>Metazoa</taxon>
        <taxon>Ecdysozoa</taxon>
        <taxon>Arthropoda</taxon>
        <taxon>Chelicerata</taxon>
        <taxon>Arachnida</taxon>
        <taxon>Acari</taxon>
        <taxon>Acariformes</taxon>
        <taxon>Trombidiformes</taxon>
        <taxon>Prostigmata</taxon>
        <taxon>Eupodina</taxon>
        <taxon>Eriophyoidea</taxon>
        <taxon>Eriophyidae</taxon>
        <taxon>Eriophyinae</taxon>
        <taxon>Aceriini</taxon>
        <taxon>Aceria</taxon>
    </lineage>
</organism>
<dbReference type="AlphaFoldDB" id="A0A6G1SAZ0"/>
<keyword evidence="4 7" id="KW-1133">Transmembrane helix</keyword>
<proteinExistence type="inferred from homology"/>
<feature type="transmembrane region" description="Helical" evidence="7">
    <location>
        <begin position="73"/>
        <end position="93"/>
    </location>
</feature>
<feature type="transmembrane region" description="Helical" evidence="7">
    <location>
        <begin position="217"/>
        <end position="239"/>
    </location>
</feature>
<dbReference type="Pfam" id="PF07690">
    <property type="entry name" value="MFS_1"/>
    <property type="match status" value="1"/>
</dbReference>
<evidence type="ECO:0000259" key="8">
    <source>
        <dbReference type="PROSITE" id="PS50850"/>
    </source>
</evidence>
<evidence type="ECO:0000256" key="1">
    <source>
        <dbReference type="ARBA" id="ARBA00004141"/>
    </source>
</evidence>
<evidence type="ECO:0000256" key="3">
    <source>
        <dbReference type="ARBA" id="ARBA00022692"/>
    </source>
</evidence>
<comment type="subcellular location">
    <subcellularLocation>
        <location evidence="1">Membrane</location>
        <topology evidence="1">Multi-pass membrane protein</topology>
    </subcellularLocation>
</comment>
<evidence type="ECO:0000256" key="2">
    <source>
        <dbReference type="ARBA" id="ARBA00022448"/>
    </source>
</evidence>
<dbReference type="InterPro" id="IPR044770">
    <property type="entry name" value="MFS_spinster-like"/>
</dbReference>
<dbReference type="Gene3D" id="1.20.1250.20">
    <property type="entry name" value="MFS general substrate transporter like domains"/>
    <property type="match status" value="1"/>
</dbReference>
<evidence type="ECO:0000256" key="7">
    <source>
        <dbReference type="SAM" id="Phobius"/>
    </source>
</evidence>
<evidence type="ECO:0000256" key="4">
    <source>
        <dbReference type="ARBA" id="ARBA00022989"/>
    </source>
</evidence>
<name>A0A6G1SAZ0_9ACAR</name>
<gene>
    <name evidence="9" type="primary">spns1</name>
    <name evidence="9" type="ORF">g.13897</name>
</gene>
<feature type="transmembrane region" description="Helical" evidence="7">
    <location>
        <begin position="389"/>
        <end position="412"/>
    </location>
</feature>
<dbReference type="GO" id="GO:0016020">
    <property type="term" value="C:membrane"/>
    <property type="evidence" value="ECO:0007669"/>
    <property type="project" value="UniProtKB-SubCell"/>
</dbReference>
<keyword evidence="2" id="KW-0813">Transport</keyword>
<feature type="transmembrane region" description="Helical" evidence="7">
    <location>
        <begin position="316"/>
        <end position="335"/>
    </location>
</feature>
<evidence type="ECO:0000313" key="9">
    <source>
        <dbReference type="EMBL" id="MDE47090.1"/>
    </source>
</evidence>
<dbReference type="EMBL" id="GGYP01002319">
    <property type="protein sequence ID" value="MDE47090.1"/>
    <property type="molecule type" value="Transcribed_RNA"/>
</dbReference>
<feature type="transmembrane region" description="Helical" evidence="7">
    <location>
        <begin position="46"/>
        <end position="66"/>
    </location>
</feature>
<keyword evidence="3 7" id="KW-0812">Transmembrane</keyword>
<dbReference type="InterPro" id="IPR020846">
    <property type="entry name" value="MFS_dom"/>
</dbReference>
<dbReference type="InterPro" id="IPR011701">
    <property type="entry name" value="MFS"/>
</dbReference>
<feature type="transmembrane region" description="Helical" evidence="7">
    <location>
        <begin position="133"/>
        <end position="152"/>
    </location>
</feature>
<feature type="transmembrane region" description="Helical" evidence="7">
    <location>
        <begin position="289"/>
        <end position="310"/>
    </location>
</feature>
<feature type="transmembrane region" description="Helical" evidence="7">
    <location>
        <begin position="356"/>
        <end position="374"/>
    </location>
</feature>
<dbReference type="SUPFAM" id="SSF103473">
    <property type="entry name" value="MFS general substrate transporter"/>
    <property type="match status" value="1"/>
</dbReference>
<feature type="domain" description="Major facilitator superfamily (MFS) profile" evidence="8">
    <location>
        <begin position="8"/>
        <end position="416"/>
    </location>
</feature>
<reference evidence="9" key="1">
    <citation type="submission" date="2018-10" db="EMBL/GenBank/DDBJ databases">
        <title>Transcriptome assembly of Aceria tosichella (Wheat curl mite) Type 2.</title>
        <authorList>
            <person name="Scully E.D."/>
            <person name="Geib S.M."/>
            <person name="Palmer N.A."/>
            <person name="Gupta A.K."/>
            <person name="Sarath G."/>
            <person name="Tatineni S."/>
        </authorList>
    </citation>
    <scope>NUCLEOTIDE SEQUENCE</scope>
    <source>
        <strain evidence="9">LincolnNE</strain>
    </source>
</reference>
<feature type="transmembrane region" description="Helical" evidence="7">
    <location>
        <begin position="254"/>
        <end position="277"/>
    </location>
</feature>
<evidence type="ECO:0000256" key="6">
    <source>
        <dbReference type="ARBA" id="ARBA00024338"/>
    </source>
</evidence>
<dbReference type="CDD" id="cd17328">
    <property type="entry name" value="MFS_spinster_like"/>
    <property type="match status" value="1"/>
</dbReference>
<accession>A0A6G1SAZ0</accession>
<sequence length="452" mass="49402">MQFQPCFGLAILVIINTINFLDRLSIPPVLTEIKKFYDFSGTQSGLLSTCFLLGYMLTSPVFGYLGDKYSRKWILVGGILFWCVAAFSGSIISKAYYPLFFLSRILVGVGEACYSTIAPTIIADLFGPDTRKIALSIFYFAIPIGSGLGFLMGNLALSLGDWRYIFWITPAIGLLSTGLLLILEEPVRGQSDGASVQEADNSTIMENIRYLAGIKSYVWATIGFTCCLFAMGALSWWGINFFGVAVGEQYEKEATIIFGIIVCLAGFCGVSIGSSAAKYLRNYDGRADPFVCAAGVFIAVPFTFFGLVFARSQTSLSWVCLFLSVTALSTNWAVVSDMLLSVTLPTKRAFATSIQILLSHLFGDATSPFITGFLRDTIKGDSKDPDDDYLAFLYSLLSTLILLTLGAVAFLYSAKYFVQDVEAYKQRLSKRAVSDETTRSDAANLTDFAAMP</sequence>